<dbReference type="GO" id="GO:0008270">
    <property type="term" value="F:zinc ion binding"/>
    <property type="evidence" value="ECO:0007669"/>
    <property type="project" value="InterPro"/>
</dbReference>
<dbReference type="GO" id="GO:0005634">
    <property type="term" value="C:nucleus"/>
    <property type="evidence" value="ECO:0007669"/>
    <property type="project" value="UniProtKB-SubCell"/>
</dbReference>
<evidence type="ECO:0000313" key="11">
    <source>
        <dbReference type="Proteomes" id="UP000770015"/>
    </source>
</evidence>
<dbReference type="InterPro" id="IPR052202">
    <property type="entry name" value="Yeast_MetPath_Reg"/>
</dbReference>
<dbReference type="OrthoDB" id="25921at2759"/>
<dbReference type="CDD" id="cd12148">
    <property type="entry name" value="fungal_TF_MHR"/>
    <property type="match status" value="1"/>
</dbReference>
<comment type="caution">
    <text evidence="10">The sequence shown here is derived from an EMBL/GenBank/DDBJ whole genome shotgun (WGS) entry which is preliminary data.</text>
</comment>
<dbReference type="InterPro" id="IPR007219">
    <property type="entry name" value="XnlR_reg_dom"/>
</dbReference>
<dbReference type="PANTHER" id="PTHR47782">
    <property type="entry name" value="ZN(II)2CYS6 TRANSCRIPTION FACTOR (EUROFUNG)-RELATED"/>
    <property type="match status" value="1"/>
</dbReference>
<sequence length="436" mass="47424">MPSPSTLDVTLHHQDTTESFDWAAIGEGDSARLHPILSYSLGDMFWAAVAVDNKSPYHSAQPNSLIPRTRHRRPPGSAFQDQNPSLAKTYLDAFLTTVQPCLPILSPAETAVAESPAAQMSMALGAMHRPGGDPVSQYHAVHLLEGALDAIGNVQTDLRTLRLFVLVTLFSLFHCAAGSTWHLHGLTLQVAVALGLHHRPVRRAQHMQTPEDLEKESLFWVAYVLDRLVSISLGRPLGIDDADISVETPASNRDTELLAMLVSIARRASLVYTAKSDRSPQSDMAVLPDTIPNHASPLFQTLAFQLAIWTTRNIHSVQRQAIGGLHDCLATCGTLLVHFQGGMVNHVPMPWTSAYAILHIAVTARAASALCLLRQDVNQDNHGESLGSIEATEALDSVPAQLASLSRTFHGLQELCLLYDQIRTTQATSTTADIFD</sequence>
<dbReference type="Pfam" id="PF04082">
    <property type="entry name" value="Fungal_trans"/>
    <property type="match status" value="1"/>
</dbReference>
<evidence type="ECO:0000313" key="10">
    <source>
        <dbReference type="EMBL" id="KAH6679900.1"/>
    </source>
</evidence>
<keyword evidence="7" id="KW-0539">Nucleus</keyword>
<proteinExistence type="predicted"/>
<evidence type="ECO:0000259" key="9">
    <source>
        <dbReference type="SMART" id="SM00906"/>
    </source>
</evidence>
<evidence type="ECO:0000256" key="2">
    <source>
        <dbReference type="ARBA" id="ARBA00022723"/>
    </source>
</evidence>
<keyword evidence="2" id="KW-0479">Metal-binding</keyword>
<keyword evidence="5" id="KW-0238">DNA-binding</keyword>
<dbReference type="Proteomes" id="UP000770015">
    <property type="component" value="Unassembled WGS sequence"/>
</dbReference>
<evidence type="ECO:0000256" key="1">
    <source>
        <dbReference type="ARBA" id="ARBA00004123"/>
    </source>
</evidence>
<keyword evidence="6" id="KW-0804">Transcription</keyword>
<dbReference type="GO" id="GO:0000981">
    <property type="term" value="F:DNA-binding transcription factor activity, RNA polymerase II-specific"/>
    <property type="evidence" value="ECO:0007669"/>
    <property type="project" value="TreeGrafter"/>
</dbReference>
<evidence type="ECO:0000256" key="5">
    <source>
        <dbReference type="ARBA" id="ARBA00023125"/>
    </source>
</evidence>
<evidence type="ECO:0000256" key="8">
    <source>
        <dbReference type="SAM" id="MobiDB-lite"/>
    </source>
</evidence>
<dbReference type="SMART" id="SM00906">
    <property type="entry name" value="Fungal_trans"/>
    <property type="match status" value="1"/>
</dbReference>
<dbReference type="GO" id="GO:0006351">
    <property type="term" value="P:DNA-templated transcription"/>
    <property type="evidence" value="ECO:0007669"/>
    <property type="project" value="InterPro"/>
</dbReference>
<evidence type="ECO:0000256" key="7">
    <source>
        <dbReference type="ARBA" id="ARBA00023242"/>
    </source>
</evidence>
<organism evidence="10 11">
    <name type="scientific">Plectosphaerella plurivora</name>
    <dbReference type="NCBI Taxonomy" id="936078"/>
    <lineage>
        <taxon>Eukaryota</taxon>
        <taxon>Fungi</taxon>
        <taxon>Dikarya</taxon>
        <taxon>Ascomycota</taxon>
        <taxon>Pezizomycotina</taxon>
        <taxon>Sordariomycetes</taxon>
        <taxon>Hypocreomycetidae</taxon>
        <taxon>Glomerellales</taxon>
        <taxon>Plectosphaerellaceae</taxon>
        <taxon>Plectosphaerella</taxon>
    </lineage>
</organism>
<keyword evidence="3" id="KW-0862">Zinc</keyword>
<keyword evidence="4" id="KW-0805">Transcription regulation</keyword>
<keyword evidence="11" id="KW-1185">Reference proteome</keyword>
<accession>A0A9P8V6P4</accession>
<protein>
    <recommendedName>
        <fullName evidence="9">Xylanolytic transcriptional activator regulatory domain-containing protein</fullName>
    </recommendedName>
</protein>
<name>A0A9P8V6P4_9PEZI</name>
<dbReference type="EMBL" id="JAGSXJ010000020">
    <property type="protein sequence ID" value="KAH6679900.1"/>
    <property type="molecule type" value="Genomic_DNA"/>
</dbReference>
<dbReference type="GO" id="GO:0045944">
    <property type="term" value="P:positive regulation of transcription by RNA polymerase II"/>
    <property type="evidence" value="ECO:0007669"/>
    <property type="project" value="TreeGrafter"/>
</dbReference>
<dbReference type="GO" id="GO:0043565">
    <property type="term" value="F:sequence-specific DNA binding"/>
    <property type="evidence" value="ECO:0007669"/>
    <property type="project" value="TreeGrafter"/>
</dbReference>
<evidence type="ECO:0000256" key="6">
    <source>
        <dbReference type="ARBA" id="ARBA00023163"/>
    </source>
</evidence>
<dbReference type="PANTHER" id="PTHR47782:SF14">
    <property type="entry name" value="ZN(II)2CYS6 TRANSCRIPTION FACTOR (EUROFUNG)"/>
    <property type="match status" value="1"/>
</dbReference>
<evidence type="ECO:0000256" key="3">
    <source>
        <dbReference type="ARBA" id="ARBA00022833"/>
    </source>
</evidence>
<evidence type="ECO:0000256" key="4">
    <source>
        <dbReference type="ARBA" id="ARBA00023015"/>
    </source>
</evidence>
<reference evidence="10" key="1">
    <citation type="journal article" date="2021" name="Nat. Commun.">
        <title>Genetic determinants of endophytism in the Arabidopsis root mycobiome.</title>
        <authorList>
            <person name="Mesny F."/>
            <person name="Miyauchi S."/>
            <person name="Thiergart T."/>
            <person name="Pickel B."/>
            <person name="Atanasova L."/>
            <person name="Karlsson M."/>
            <person name="Huettel B."/>
            <person name="Barry K.W."/>
            <person name="Haridas S."/>
            <person name="Chen C."/>
            <person name="Bauer D."/>
            <person name="Andreopoulos W."/>
            <person name="Pangilinan J."/>
            <person name="LaButti K."/>
            <person name="Riley R."/>
            <person name="Lipzen A."/>
            <person name="Clum A."/>
            <person name="Drula E."/>
            <person name="Henrissat B."/>
            <person name="Kohler A."/>
            <person name="Grigoriev I.V."/>
            <person name="Martin F.M."/>
            <person name="Hacquard S."/>
        </authorList>
    </citation>
    <scope>NUCLEOTIDE SEQUENCE</scope>
    <source>
        <strain evidence="10">MPI-SDFR-AT-0117</strain>
    </source>
</reference>
<gene>
    <name evidence="10" type="ORF">F5X68DRAFT_244807</name>
</gene>
<dbReference type="AlphaFoldDB" id="A0A9P8V6P4"/>
<comment type="subcellular location">
    <subcellularLocation>
        <location evidence="1">Nucleus</location>
    </subcellularLocation>
</comment>
<feature type="region of interest" description="Disordered" evidence="8">
    <location>
        <begin position="58"/>
        <end position="82"/>
    </location>
</feature>
<feature type="domain" description="Xylanolytic transcriptional activator regulatory" evidence="9">
    <location>
        <begin position="180"/>
        <end position="255"/>
    </location>
</feature>